<sequence>MAGSLTSKQDYPNLSRKRMSLGLASAHQQVIVLTNHVESLKYDRHCGRFYSGRDLALFY</sequence>
<accession>A7N8P0</accession>
<dbReference type="Proteomes" id="UP000008152">
    <property type="component" value="Chromosome II"/>
</dbReference>
<dbReference type="AlphaFoldDB" id="A7N8P0"/>
<dbReference type="EMBL" id="CP000790">
    <property type="protein sequence ID" value="ABU74262.1"/>
    <property type="molecule type" value="Genomic_DNA"/>
</dbReference>
<name>A7N8P0_VIBC1</name>
<reference evidence="1 2" key="1">
    <citation type="submission" date="2007-08" db="EMBL/GenBank/DDBJ databases">
        <authorList>
            <consortium name="The Vibrio harveyi Genome Sequencing Project"/>
            <person name="Bassler B."/>
            <person name="Clifton S.W."/>
            <person name="Fulton L."/>
            <person name="Delehaunty K."/>
            <person name="Fronick C."/>
            <person name="Harrison M."/>
            <person name="Markivic C."/>
            <person name="Fulton R."/>
            <person name="Tin-Wollam A.-M."/>
            <person name="Shah N."/>
            <person name="Pepin K."/>
            <person name="Nash W."/>
            <person name="Thiruvilangam P."/>
            <person name="Bhonagiri V."/>
            <person name="Waters C."/>
            <person name="Tu K.C."/>
            <person name="Irgon J."/>
            <person name="Wilson R.K."/>
        </authorList>
    </citation>
    <scope>NUCLEOTIDE SEQUENCE [LARGE SCALE GENOMIC DNA]</scope>
    <source>
        <strain evidence="2">ATCC BAA-1116 / BB120</strain>
    </source>
</reference>
<organism evidence="1 2">
    <name type="scientific">Vibrio campbellii (strain ATCC BAA-1116)</name>
    <dbReference type="NCBI Taxonomy" id="2902295"/>
    <lineage>
        <taxon>Bacteria</taxon>
        <taxon>Pseudomonadati</taxon>
        <taxon>Pseudomonadota</taxon>
        <taxon>Gammaproteobacteria</taxon>
        <taxon>Vibrionales</taxon>
        <taxon>Vibrionaceae</taxon>
        <taxon>Vibrio</taxon>
    </lineage>
</organism>
<gene>
    <name evidence="1" type="ordered locus">VIBHAR_06371</name>
</gene>
<evidence type="ECO:0000313" key="2">
    <source>
        <dbReference type="Proteomes" id="UP000008152"/>
    </source>
</evidence>
<dbReference type="KEGG" id="vha:VIBHAR_06371"/>
<protein>
    <submittedName>
        <fullName evidence="1">Uncharacterized protein</fullName>
    </submittedName>
</protein>
<proteinExistence type="predicted"/>
<evidence type="ECO:0000313" key="1">
    <source>
        <dbReference type="EMBL" id="ABU74262.1"/>
    </source>
</evidence>